<dbReference type="InterPro" id="IPR027417">
    <property type="entry name" value="P-loop_NTPase"/>
</dbReference>
<name>A0A1E7FRZ8_9STRA</name>
<dbReference type="InParanoid" id="A0A1E7FRZ8"/>
<keyword evidence="2" id="KW-1185">Reference proteome</keyword>
<protein>
    <recommendedName>
        <fullName evidence="3">P-loop containing nucleoside triphosphate hydrolase protein</fullName>
    </recommendedName>
</protein>
<evidence type="ECO:0000313" key="2">
    <source>
        <dbReference type="Proteomes" id="UP000095751"/>
    </source>
</evidence>
<evidence type="ECO:0000313" key="1">
    <source>
        <dbReference type="EMBL" id="OEU20603.1"/>
    </source>
</evidence>
<dbReference type="EMBL" id="KV784354">
    <property type="protein sequence ID" value="OEU20603.1"/>
    <property type="molecule type" value="Genomic_DNA"/>
</dbReference>
<proteinExistence type="predicted"/>
<evidence type="ECO:0008006" key="3">
    <source>
        <dbReference type="Google" id="ProtNLM"/>
    </source>
</evidence>
<dbReference type="Proteomes" id="UP000095751">
    <property type="component" value="Unassembled WGS sequence"/>
</dbReference>
<organism evidence="1 2">
    <name type="scientific">Fragilariopsis cylindrus CCMP1102</name>
    <dbReference type="NCBI Taxonomy" id="635003"/>
    <lineage>
        <taxon>Eukaryota</taxon>
        <taxon>Sar</taxon>
        <taxon>Stramenopiles</taxon>
        <taxon>Ochrophyta</taxon>
        <taxon>Bacillariophyta</taxon>
        <taxon>Bacillariophyceae</taxon>
        <taxon>Bacillariophycidae</taxon>
        <taxon>Bacillariales</taxon>
        <taxon>Bacillariaceae</taxon>
        <taxon>Fragilariopsis</taxon>
    </lineage>
</organism>
<dbReference type="OrthoDB" id="420849at2759"/>
<dbReference type="Gene3D" id="3.40.50.300">
    <property type="entry name" value="P-loop containing nucleotide triphosphate hydrolases"/>
    <property type="match status" value="1"/>
</dbReference>
<accession>A0A1E7FRZ8</accession>
<dbReference type="AlphaFoldDB" id="A0A1E7FRZ8"/>
<dbReference type="SUPFAM" id="SSF52540">
    <property type="entry name" value="P-loop containing nucleoside triphosphate hydrolases"/>
    <property type="match status" value="1"/>
</dbReference>
<gene>
    <name evidence="1" type="ORF">FRACYDRAFT_180638</name>
</gene>
<dbReference type="KEGG" id="fcy:FRACYDRAFT_180638"/>
<sequence length="116" mass="13187">MDELEEEKEDWFNDLSGGQKSKVELVRKVFLMDECPHVLLIDETMAPLDPRSKSLVMAKIKSFCAGSVVLVIYHTDVGRDKESEESGEVIECVPSNDFFDGNIHVEDKMMHLRPVC</sequence>
<reference evidence="1 2" key="1">
    <citation type="submission" date="2016-09" db="EMBL/GenBank/DDBJ databases">
        <title>Extensive genetic diversity and differential bi-allelic expression allows diatom success in the polar Southern Ocean.</title>
        <authorList>
            <consortium name="DOE Joint Genome Institute"/>
            <person name="Mock T."/>
            <person name="Otillar R.P."/>
            <person name="Strauss J."/>
            <person name="Dupont C."/>
            <person name="Frickenhaus S."/>
            <person name="Maumus F."/>
            <person name="Mcmullan M."/>
            <person name="Sanges R."/>
            <person name="Schmutz J."/>
            <person name="Toseland A."/>
            <person name="Valas R."/>
            <person name="Veluchamy A."/>
            <person name="Ward B.J."/>
            <person name="Allen A."/>
            <person name="Barry K."/>
            <person name="Falciatore A."/>
            <person name="Ferrante M."/>
            <person name="Fortunato A.E."/>
            <person name="Gloeckner G."/>
            <person name="Gruber A."/>
            <person name="Hipkin R."/>
            <person name="Janech M."/>
            <person name="Kroth P."/>
            <person name="Leese F."/>
            <person name="Lindquist E."/>
            <person name="Lyon B.R."/>
            <person name="Martin J."/>
            <person name="Mayer C."/>
            <person name="Parker M."/>
            <person name="Quesneville H."/>
            <person name="Raymond J."/>
            <person name="Uhlig C."/>
            <person name="Valentin K.U."/>
            <person name="Worden A.Z."/>
            <person name="Armbrust E.V."/>
            <person name="Bowler C."/>
            <person name="Green B."/>
            <person name="Moulton V."/>
            <person name="Van Oosterhout C."/>
            <person name="Grigoriev I."/>
        </authorList>
    </citation>
    <scope>NUCLEOTIDE SEQUENCE [LARGE SCALE GENOMIC DNA]</scope>
    <source>
        <strain evidence="1 2">CCMP1102</strain>
    </source>
</reference>